<organism evidence="1 2">
    <name type="scientific">Sphingobacterium daejeonense</name>
    <dbReference type="NCBI Taxonomy" id="371142"/>
    <lineage>
        <taxon>Bacteria</taxon>
        <taxon>Pseudomonadati</taxon>
        <taxon>Bacteroidota</taxon>
        <taxon>Sphingobacteriia</taxon>
        <taxon>Sphingobacteriales</taxon>
        <taxon>Sphingobacteriaceae</taxon>
        <taxon>Sphingobacterium</taxon>
    </lineage>
</organism>
<name>A0ABW3RNW3_9SPHI</name>
<proteinExistence type="predicted"/>
<accession>A0ABW3RNW3</accession>
<gene>
    <name evidence="1" type="ORF">ACFQ2C_14900</name>
</gene>
<dbReference type="EMBL" id="JBHTKY010000025">
    <property type="protein sequence ID" value="MFD1166895.1"/>
    <property type="molecule type" value="Genomic_DNA"/>
</dbReference>
<reference evidence="2" key="1">
    <citation type="journal article" date="2019" name="Int. J. Syst. Evol. Microbiol.">
        <title>The Global Catalogue of Microorganisms (GCM) 10K type strain sequencing project: providing services to taxonomists for standard genome sequencing and annotation.</title>
        <authorList>
            <consortium name="The Broad Institute Genomics Platform"/>
            <consortium name="The Broad Institute Genome Sequencing Center for Infectious Disease"/>
            <person name="Wu L."/>
            <person name="Ma J."/>
        </authorList>
    </citation>
    <scope>NUCLEOTIDE SEQUENCE [LARGE SCALE GENOMIC DNA]</scope>
    <source>
        <strain evidence="2">CCUG 52468</strain>
    </source>
</reference>
<dbReference type="RefSeq" id="WP_380897884.1">
    <property type="nucleotide sequence ID" value="NZ_JBHTKY010000025.1"/>
</dbReference>
<dbReference type="Proteomes" id="UP001597205">
    <property type="component" value="Unassembled WGS sequence"/>
</dbReference>
<sequence length="246" mass="28857">MKFKLIIFIIFNFLFTSGLYAQIQYSYPGTIFSSDSTLLLKNIKVINNRTKQTLYSGADGSFHIDANPNDSIMFVHPHWNTLTIEAYDLPELVFLQKKAIILEEIVVMGNTKAARFKEFHAMKHDYNVKGGLHYSGKPPWYLLSPFGGSPITFFYEKFSAAGKNARRFEKFMNQEIENMEVDQIFNKVSIYEIIPMENDELEKFMVEYRPDLETAQYWTTYDLHVYVKNSYKEFKEKNSQNHINLK</sequence>
<evidence type="ECO:0000313" key="1">
    <source>
        <dbReference type="EMBL" id="MFD1166895.1"/>
    </source>
</evidence>
<evidence type="ECO:0008006" key="3">
    <source>
        <dbReference type="Google" id="ProtNLM"/>
    </source>
</evidence>
<protein>
    <recommendedName>
        <fullName evidence="3">Carboxypeptidase-like regulatory domain-containing protein</fullName>
    </recommendedName>
</protein>
<keyword evidence="2" id="KW-1185">Reference proteome</keyword>
<evidence type="ECO:0000313" key="2">
    <source>
        <dbReference type="Proteomes" id="UP001597205"/>
    </source>
</evidence>
<comment type="caution">
    <text evidence="1">The sequence shown here is derived from an EMBL/GenBank/DDBJ whole genome shotgun (WGS) entry which is preliminary data.</text>
</comment>